<organism evidence="2 3">
    <name type="scientific">Favolaschia claudopus</name>
    <dbReference type="NCBI Taxonomy" id="2862362"/>
    <lineage>
        <taxon>Eukaryota</taxon>
        <taxon>Fungi</taxon>
        <taxon>Dikarya</taxon>
        <taxon>Basidiomycota</taxon>
        <taxon>Agaricomycotina</taxon>
        <taxon>Agaricomycetes</taxon>
        <taxon>Agaricomycetidae</taxon>
        <taxon>Agaricales</taxon>
        <taxon>Marasmiineae</taxon>
        <taxon>Mycenaceae</taxon>
        <taxon>Favolaschia</taxon>
    </lineage>
</organism>
<dbReference type="InterPro" id="IPR037523">
    <property type="entry name" value="VOC_core"/>
</dbReference>
<dbReference type="AlphaFoldDB" id="A0AAW0D5G8"/>
<keyword evidence="2" id="KW-0687">Ribonucleoprotein</keyword>
<dbReference type="EMBL" id="JAWWNJ010000010">
    <property type="protein sequence ID" value="KAK7046244.1"/>
    <property type="molecule type" value="Genomic_DNA"/>
</dbReference>
<dbReference type="Gene3D" id="3.10.180.10">
    <property type="entry name" value="2,3-Dihydroxybiphenyl 1,2-Dioxygenase, domain 1"/>
    <property type="match status" value="1"/>
</dbReference>
<sequence length="168" mass="19142">MSGPKSSESSPPSILGIHHLKIPTSNLPAKLTFYTTLLAFTHLPHFDHRRADTNELYAVIVQHAPTGLLVELRINEAQAQAQRGWDAITWSVQTRADLERWREKLVEQGVECSRVLRGYKGWVLVTEDPDGAFVRWYCLETHEWDVNIDKGGRWPYNAHGLDVDPSSR</sequence>
<dbReference type="Proteomes" id="UP001362999">
    <property type="component" value="Unassembled WGS sequence"/>
</dbReference>
<reference evidence="2 3" key="1">
    <citation type="journal article" date="2024" name="J Genomics">
        <title>Draft genome sequencing and assembly of Favolaschia claudopus CIRM-BRFM 2984 isolated from oak limbs.</title>
        <authorList>
            <person name="Navarro D."/>
            <person name="Drula E."/>
            <person name="Chaduli D."/>
            <person name="Cazenave R."/>
            <person name="Ahrendt S."/>
            <person name="Wang J."/>
            <person name="Lipzen A."/>
            <person name="Daum C."/>
            <person name="Barry K."/>
            <person name="Grigoriev I.V."/>
            <person name="Favel A."/>
            <person name="Rosso M.N."/>
            <person name="Martin F."/>
        </authorList>
    </citation>
    <scope>NUCLEOTIDE SEQUENCE [LARGE SCALE GENOMIC DNA]</scope>
    <source>
        <strain evidence="2 3">CIRM-BRFM 2984</strain>
    </source>
</reference>
<dbReference type="PROSITE" id="PS51819">
    <property type="entry name" value="VOC"/>
    <property type="match status" value="1"/>
</dbReference>
<dbReference type="InterPro" id="IPR004360">
    <property type="entry name" value="Glyas_Fos-R_dOase_dom"/>
</dbReference>
<dbReference type="Pfam" id="PF00903">
    <property type="entry name" value="Glyoxalase"/>
    <property type="match status" value="1"/>
</dbReference>
<accession>A0AAW0D5G8</accession>
<comment type="caution">
    <text evidence="2">The sequence shown here is derived from an EMBL/GenBank/DDBJ whole genome shotgun (WGS) entry which is preliminary data.</text>
</comment>
<feature type="non-terminal residue" evidence="2">
    <location>
        <position position="1"/>
    </location>
</feature>
<evidence type="ECO:0000313" key="3">
    <source>
        <dbReference type="Proteomes" id="UP001362999"/>
    </source>
</evidence>
<keyword evidence="3" id="KW-1185">Reference proteome</keyword>
<dbReference type="GO" id="GO:0005840">
    <property type="term" value="C:ribosome"/>
    <property type="evidence" value="ECO:0007669"/>
    <property type="project" value="UniProtKB-KW"/>
</dbReference>
<proteinExistence type="predicted"/>
<dbReference type="SUPFAM" id="SSF54593">
    <property type="entry name" value="Glyoxalase/Bleomycin resistance protein/Dihydroxybiphenyl dioxygenase"/>
    <property type="match status" value="1"/>
</dbReference>
<evidence type="ECO:0000259" key="1">
    <source>
        <dbReference type="PROSITE" id="PS51819"/>
    </source>
</evidence>
<name>A0AAW0D5G8_9AGAR</name>
<dbReference type="InterPro" id="IPR029068">
    <property type="entry name" value="Glyas_Bleomycin-R_OHBP_Dase"/>
</dbReference>
<feature type="domain" description="VOC" evidence="1">
    <location>
        <begin position="16"/>
        <end position="139"/>
    </location>
</feature>
<evidence type="ECO:0000313" key="2">
    <source>
        <dbReference type="EMBL" id="KAK7046244.1"/>
    </source>
</evidence>
<keyword evidence="2" id="KW-0689">Ribosomal protein</keyword>
<protein>
    <submittedName>
        <fullName evidence="2">40S ribosomal protein S30</fullName>
    </submittedName>
</protein>
<gene>
    <name evidence="2" type="ORF">R3P38DRAFT_3420845</name>
</gene>